<proteinExistence type="predicted"/>
<dbReference type="GeneID" id="89466437"/>
<dbReference type="Proteomes" id="UP000470980">
    <property type="component" value="Unassembled WGS sequence"/>
</dbReference>
<dbReference type="EMBL" id="VSTR01000015">
    <property type="protein sequence ID" value="MYY73637.1"/>
    <property type="molecule type" value="Genomic_DNA"/>
</dbReference>
<evidence type="ECO:0000313" key="10">
    <source>
        <dbReference type="EMBL" id="PWG54348.1"/>
    </source>
</evidence>
<dbReference type="Pfam" id="PF13473">
    <property type="entry name" value="Cupredoxin_1"/>
    <property type="match status" value="1"/>
</dbReference>
<evidence type="ECO:0000313" key="11">
    <source>
        <dbReference type="Proteomes" id="UP000029488"/>
    </source>
</evidence>
<dbReference type="AlphaFoldDB" id="A0A089QKD2"/>
<accession>A0A089QKD2</accession>
<dbReference type="EC" id="3.6.3.4" evidence="3"/>
<reference evidence="12" key="2">
    <citation type="submission" date="2017-04" db="EMBL/GenBank/DDBJ databases">
        <title>Function of individual gut microbiota members based on whole genome sequencing of pure cultures obtained from chicken caecum.</title>
        <authorList>
            <person name="Medvecky M."/>
            <person name="Cejkova D."/>
            <person name="Polansky O."/>
            <person name="Karasova D."/>
            <person name="Kubasova T."/>
            <person name="Cizek A."/>
            <person name="Rychlik I."/>
        </authorList>
    </citation>
    <scope>NUCLEOTIDE SEQUENCE [LARGE SCALE GENOMIC DNA]</scope>
    <source>
        <strain evidence="12">An84</strain>
    </source>
</reference>
<dbReference type="EMBL" id="VSTU01000010">
    <property type="protein sequence ID" value="MYZ66630.1"/>
    <property type="molecule type" value="Genomic_DNA"/>
</dbReference>
<reference evidence="14 15" key="5">
    <citation type="submission" date="2019-11" db="EMBL/GenBank/DDBJ databases">
        <title>Draft Genome Sequence of Plant Growth-Promoting Rhizosphere-Associated Bacteria.</title>
        <authorList>
            <person name="Vasilyev I.Y."/>
            <person name="Radchenko V."/>
            <person name="Ilnitskaya E.V."/>
        </authorList>
    </citation>
    <scope>NUCLEOTIDE SEQUENCE [LARGE SCALE GENOMIC DNA]</scope>
    <source>
        <strain evidence="6 15">VRA_01-1sq_f</strain>
        <strain evidence="5 14">VRA_1sq_f</strain>
    </source>
</reference>
<organism evidence="3 11">
    <name type="scientific">Ligilactobacillus salivarius</name>
    <dbReference type="NCBI Taxonomy" id="1624"/>
    <lineage>
        <taxon>Bacteria</taxon>
        <taxon>Bacillati</taxon>
        <taxon>Bacillota</taxon>
        <taxon>Bacilli</taxon>
        <taxon>Lactobacillales</taxon>
        <taxon>Lactobacillaceae</taxon>
        <taxon>Ligilactobacillus</taxon>
    </lineage>
</organism>
<dbReference type="Gene3D" id="2.60.40.420">
    <property type="entry name" value="Cupredoxins - blue copper proteins"/>
    <property type="match status" value="1"/>
</dbReference>
<keyword evidence="1" id="KW-0812">Transmembrane</keyword>
<dbReference type="SUPFAM" id="SSF49503">
    <property type="entry name" value="Cupredoxins"/>
    <property type="match status" value="1"/>
</dbReference>
<reference evidence="3 11" key="1">
    <citation type="journal article" date="2014" name="BMC Genomics">
        <title>Unusual genome complexity in Lactobacillus salivarius JCM1046.</title>
        <authorList>
            <person name="Raftis E.J."/>
            <person name="Forde B.M."/>
            <person name="Claesson M.J."/>
            <person name="O'Toole P.W."/>
        </authorList>
    </citation>
    <scope>NUCLEOTIDE SEQUENCE [LARGE SCALE GENOMIC DNA]</scope>
    <source>
        <strain evidence="3 11">JCM1046</strain>
    </source>
</reference>
<dbReference type="EMBL" id="WKKX01000016">
    <property type="protein sequence ID" value="MSE07321.1"/>
    <property type="molecule type" value="Genomic_DNA"/>
</dbReference>
<evidence type="ECO:0000313" key="4">
    <source>
        <dbReference type="EMBL" id="MDN4832681.1"/>
    </source>
</evidence>
<keyword evidence="3" id="KW-0378">Hydrolase</keyword>
<dbReference type="EMBL" id="WKKZ01000051">
    <property type="protein sequence ID" value="MSE04760.1"/>
    <property type="molecule type" value="Genomic_DNA"/>
</dbReference>
<dbReference type="Proteomes" id="UP000245607">
    <property type="component" value="Unassembled WGS sequence"/>
</dbReference>
<gene>
    <name evidence="9" type="ORF">B5G36_08550</name>
    <name evidence="10" type="ORF">DB362_01225</name>
    <name evidence="8" type="ORF">FYL06_06670</name>
    <name evidence="7" type="ORF">FYL10_08300</name>
    <name evidence="6" type="ORF">GKC33_00900</name>
    <name evidence="5" type="ORF">GKC34_02595</name>
    <name evidence="3" type="ORF">LSJ_1749c</name>
    <name evidence="4" type="ORF">QYC35_00275</name>
</gene>
<evidence type="ECO:0000313" key="12">
    <source>
        <dbReference type="Proteomes" id="UP000196255"/>
    </source>
</evidence>
<reference evidence="9" key="3">
    <citation type="journal article" date="2018" name="BMC Genomics">
        <title>Whole genome sequencing and function prediction of 133 gut anaerobes isolated from chicken caecum in pure cultures.</title>
        <authorList>
            <person name="Medvecky M."/>
            <person name="Cejkova D."/>
            <person name="Polansky O."/>
            <person name="Karasova D."/>
            <person name="Kubasova T."/>
            <person name="Cizek A."/>
            <person name="Rychlik I."/>
        </authorList>
    </citation>
    <scope>NUCLEOTIDE SEQUENCE</scope>
    <source>
        <strain evidence="9">An84</strain>
    </source>
</reference>
<dbReference type="KEGG" id="lsj:LSJ_1749c"/>
<keyword evidence="1" id="KW-0472">Membrane</keyword>
<evidence type="ECO:0000313" key="8">
    <source>
        <dbReference type="EMBL" id="MYZ66630.1"/>
    </source>
</evidence>
<sequence>MITKIIVLVIGIALIGFISWWFFGKHEKEAVTADVADNVQEVTVKVDGGYSPETVVLKKGVPAVINFYRKDPSSCLEQVVFSDFGISKMLPENENTKIEINTDKAGEYGFACGMNMFHGKVIIK</sequence>
<evidence type="ECO:0000313" key="9">
    <source>
        <dbReference type="EMBL" id="OUN17814.1"/>
    </source>
</evidence>
<dbReference type="InterPro" id="IPR028096">
    <property type="entry name" value="EfeO_Cupredoxin"/>
</dbReference>
<dbReference type="RefSeq" id="WP_003707451.1">
    <property type="nucleotide sequence ID" value="NZ_CABMGV010000001.1"/>
</dbReference>
<evidence type="ECO:0000313" key="7">
    <source>
        <dbReference type="EMBL" id="MYY73637.1"/>
    </source>
</evidence>
<dbReference type="EMBL" id="CP007646">
    <property type="protein sequence ID" value="AIR11386.1"/>
    <property type="molecule type" value="Genomic_DNA"/>
</dbReference>
<evidence type="ECO:0000256" key="1">
    <source>
        <dbReference type="SAM" id="Phobius"/>
    </source>
</evidence>
<name>A0A089QKD2_9LACO</name>
<dbReference type="Proteomes" id="UP000467635">
    <property type="component" value="Unassembled WGS sequence"/>
</dbReference>
<keyword evidence="1" id="KW-1133">Transmembrane helix</keyword>
<evidence type="ECO:0000259" key="2">
    <source>
        <dbReference type="Pfam" id="PF13473"/>
    </source>
</evidence>
<evidence type="ECO:0000313" key="14">
    <source>
        <dbReference type="Proteomes" id="UP000437575"/>
    </source>
</evidence>
<dbReference type="EMBL" id="NFHF01000023">
    <property type="protein sequence ID" value="OUN17814.1"/>
    <property type="molecule type" value="Genomic_DNA"/>
</dbReference>
<evidence type="ECO:0000313" key="17">
    <source>
        <dbReference type="Proteomes" id="UP000471300"/>
    </source>
</evidence>
<evidence type="ECO:0000313" key="15">
    <source>
        <dbReference type="Proteomes" id="UP000467635"/>
    </source>
</evidence>
<dbReference type="InterPro" id="IPR008972">
    <property type="entry name" value="Cupredoxin"/>
</dbReference>
<dbReference type="EMBL" id="JAUIQT010000001">
    <property type="protein sequence ID" value="MDN4832681.1"/>
    <property type="molecule type" value="Genomic_DNA"/>
</dbReference>
<evidence type="ECO:0000313" key="3">
    <source>
        <dbReference type="EMBL" id="AIR11386.1"/>
    </source>
</evidence>
<dbReference type="Proteomes" id="UP000437575">
    <property type="component" value="Unassembled WGS sequence"/>
</dbReference>
<protein>
    <submittedName>
        <fullName evidence="9">Copper-binding protein</fullName>
    </submittedName>
    <submittedName>
        <fullName evidence="3">Copper-exporting ATPase</fullName>
        <ecNumber evidence="3">3.6.3.4</ecNumber>
    </submittedName>
    <submittedName>
        <fullName evidence="4">Cupredoxin domain-containing protein</fullName>
    </submittedName>
</protein>
<dbReference type="Proteomes" id="UP001174888">
    <property type="component" value="Unassembled WGS sequence"/>
</dbReference>
<evidence type="ECO:0000313" key="16">
    <source>
        <dbReference type="Proteomes" id="UP000470980"/>
    </source>
</evidence>
<feature type="domain" description="EfeO-type cupredoxin-like" evidence="2">
    <location>
        <begin position="15"/>
        <end position="123"/>
    </location>
</feature>
<reference evidence="16 17" key="6">
    <citation type="journal article" date="2020" name="Food Funct.">
        <title>Screening of Lactobacillus salivarius strains from the feces of Chinese populations and the evaluation of their effects against intestinal inflammation in mice.</title>
        <authorList>
            <person name="Zhai Q."/>
            <person name="Shen X."/>
            <person name="Cen S."/>
            <person name="Zhang C."/>
            <person name="Tian F."/>
            <person name="Zhao J."/>
            <person name="Zhang H."/>
            <person name="Xue Y."/>
            <person name="Chen W."/>
        </authorList>
    </citation>
    <scope>NUCLEOTIDE SEQUENCE [LARGE SCALE GENOMIC DNA]</scope>
    <source>
        <strain evidence="8 17">FZJTZ28M4.scaf</strain>
        <strain evidence="7 16">FZJTZ9M6.scaf</strain>
    </source>
</reference>
<evidence type="ECO:0000313" key="5">
    <source>
        <dbReference type="EMBL" id="MSE04760.1"/>
    </source>
</evidence>
<dbReference type="Proteomes" id="UP000471300">
    <property type="component" value="Unassembled WGS sequence"/>
</dbReference>
<dbReference type="Proteomes" id="UP000196255">
    <property type="component" value="Unassembled WGS sequence"/>
</dbReference>
<evidence type="ECO:0000313" key="6">
    <source>
        <dbReference type="EMBL" id="MSE07321.1"/>
    </source>
</evidence>
<dbReference type="EMBL" id="QFAS01000003">
    <property type="protein sequence ID" value="PWG54348.1"/>
    <property type="molecule type" value="Genomic_DNA"/>
</dbReference>
<reference evidence="4" key="7">
    <citation type="submission" date="2023-07" db="EMBL/GenBank/DDBJ databases">
        <title>Complete genome sequence of Ligilactobacillus salivarius SRCM217594 isolated from Gallus gallus domesticus feces.</title>
        <authorList>
            <person name="Yang H.-G."/>
            <person name="Ryu M.-S."/>
            <person name="Ha G.-S."/>
            <person name="Yang H.-J."/>
            <person name="Jeong D.-Y."/>
        </authorList>
    </citation>
    <scope>NUCLEOTIDE SEQUENCE</scope>
    <source>
        <strain evidence="4">SRCM217594</strain>
    </source>
</reference>
<dbReference type="GO" id="GO:0016787">
    <property type="term" value="F:hydrolase activity"/>
    <property type="evidence" value="ECO:0007669"/>
    <property type="project" value="UniProtKB-KW"/>
</dbReference>
<evidence type="ECO:0000313" key="13">
    <source>
        <dbReference type="Proteomes" id="UP000245607"/>
    </source>
</evidence>
<dbReference type="Proteomes" id="UP000029488">
    <property type="component" value="Chromosome"/>
</dbReference>
<feature type="transmembrane region" description="Helical" evidence="1">
    <location>
        <begin position="5"/>
        <end position="23"/>
    </location>
</feature>
<reference evidence="10 13" key="4">
    <citation type="submission" date="2018-05" db="EMBL/GenBank/DDBJ databases">
        <title>Lactobacillus salivarius genome sequencing and assembly.</title>
        <authorList>
            <person name="Audisio C."/>
            <person name="Albarracin L."/>
            <person name="Torres M.J."/>
            <person name="Hebert E.M."/>
            <person name="Saavedra L."/>
        </authorList>
    </citation>
    <scope>NUCLEOTIDE SEQUENCE [LARGE SCALE GENOMIC DNA]</scope>
    <source>
        <strain evidence="10 13">A3iob</strain>
    </source>
</reference>